<evidence type="ECO:0000313" key="2">
    <source>
        <dbReference type="EMBL" id="KAK8983693.1"/>
    </source>
</evidence>
<evidence type="ECO:0000256" key="1">
    <source>
        <dbReference type="SAM" id="Phobius"/>
    </source>
</evidence>
<keyword evidence="1" id="KW-0812">Transmembrane</keyword>
<keyword evidence="3" id="KW-1185">Reference proteome</keyword>
<dbReference type="Proteomes" id="UP001396334">
    <property type="component" value="Unassembled WGS sequence"/>
</dbReference>
<feature type="transmembrane region" description="Helical" evidence="1">
    <location>
        <begin position="417"/>
        <end position="438"/>
    </location>
</feature>
<dbReference type="InterPro" id="IPR004158">
    <property type="entry name" value="DUF247_pln"/>
</dbReference>
<protein>
    <submittedName>
        <fullName evidence="2">Uncharacterized protein</fullName>
    </submittedName>
</protein>
<sequence>MAEEEEPEFIRERLRELRSTMMGIKNNPAERRGTETQRVHPKIQRVPPSLWPWKEELVKYFRPRMVALGPLHHGNPVFSRAEQTKLILTSLFLLESGTKEEFGFSRIMREIDDLKRCYYHHDIHGLDDNALAWMLFVDGCAVLYAIHSIIRQVELPSDLNIQGDVTVLVSFDIWLLENQLPYRVLKILMESTSDPQPWEESIRDLIHKVTKPPSERNSALHEDCGDYAHLLERFRTQLLVRRGIQESSCSMIGRMLLWSGDIAEDKKTVNSVTDLKQSGIQVRPNKTDNIKDISFHCQLPAGILKVPLLVVSEVNACITMNLVALESCPDFVNDSSVKAYIRFVSSLIQTPQDVKELRIRGVLQNYLGSEEEVADLFRVCRDLMPDFGNYDHIFRDMERYCNSWFIRIYSDYFGANWSFLAFLVAIIGLVLTLLQTYYTMNPRLNK</sequence>
<evidence type="ECO:0000313" key="3">
    <source>
        <dbReference type="Proteomes" id="UP001396334"/>
    </source>
</evidence>
<dbReference type="EMBL" id="JBBPBN010000079">
    <property type="protein sequence ID" value="KAK8983693.1"/>
    <property type="molecule type" value="Genomic_DNA"/>
</dbReference>
<dbReference type="PANTHER" id="PTHR31170">
    <property type="entry name" value="BNAC04G53230D PROTEIN"/>
    <property type="match status" value="1"/>
</dbReference>
<keyword evidence="1" id="KW-0472">Membrane</keyword>
<dbReference type="PANTHER" id="PTHR31170:SF25">
    <property type="entry name" value="BNAA09G04570D PROTEIN"/>
    <property type="match status" value="1"/>
</dbReference>
<name>A0ABR2P5G0_9ROSI</name>
<proteinExistence type="predicted"/>
<accession>A0ABR2P5G0</accession>
<dbReference type="Pfam" id="PF03140">
    <property type="entry name" value="DUF247"/>
    <property type="match status" value="1"/>
</dbReference>
<organism evidence="2 3">
    <name type="scientific">Hibiscus sabdariffa</name>
    <name type="common">roselle</name>
    <dbReference type="NCBI Taxonomy" id="183260"/>
    <lineage>
        <taxon>Eukaryota</taxon>
        <taxon>Viridiplantae</taxon>
        <taxon>Streptophyta</taxon>
        <taxon>Embryophyta</taxon>
        <taxon>Tracheophyta</taxon>
        <taxon>Spermatophyta</taxon>
        <taxon>Magnoliopsida</taxon>
        <taxon>eudicotyledons</taxon>
        <taxon>Gunneridae</taxon>
        <taxon>Pentapetalae</taxon>
        <taxon>rosids</taxon>
        <taxon>malvids</taxon>
        <taxon>Malvales</taxon>
        <taxon>Malvaceae</taxon>
        <taxon>Malvoideae</taxon>
        <taxon>Hibiscus</taxon>
    </lineage>
</organism>
<keyword evidence="1" id="KW-1133">Transmembrane helix</keyword>
<reference evidence="2 3" key="1">
    <citation type="journal article" date="2024" name="G3 (Bethesda)">
        <title>Genome assembly of Hibiscus sabdariffa L. provides insights into metabolisms of medicinal natural products.</title>
        <authorList>
            <person name="Kim T."/>
        </authorList>
    </citation>
    <scope>NUCLEOTIDE SEQUENCE [LARGE SCALE GENOMIC DNA]</scope>
    <source>
        <strain evidence="2">TK-2024</strain>
        <tissue evidence="2">Old leaves</tissue>
    </source>
</reference>
<comment type="caution">
    <text evidence="2">The sequence shown here is derived from an EMBL/GenBank/DDBJ whole genome shotgun (WGS) entry which is preliminary data.</text>
</comment>
<gene>
    <name evidence="2" type="ORF">V6N11_009481</name>
</gene>